<accession>A0A0B2X3V0</accession>
<feature type="region of interest" description="Disordered" evidence="1">
    <location>
        <begin position="1"/>
        <end position="92"/>
    </location>
</feature>
<dbReference type="AlphaFoldDB" id="A0A0B2X3V0"/>
<comment type="caution">
    <text evidence="2">The sequence shown here is derived from an EMBL/GenBank/DDBJ whole genome shotgun (WGS) entry which is preliminary data.</text>
</comment>
<reference evidence="2 3" key="1">
    <citation type="journal article" date="2014" name="Proc. Natl. Acad. Sci. U.S.A.">
        <title>Trajectory and genomic determinants of fungal-pathogen speciation and host adaptation.</title>
        <authorList>
            <person name="Hu X."/>
            <person name="Xiao G."/>
            <person name="Zheng P."/>
            <person name="Shang Y."/>
            <person name="Su Y."/>
            <person name="Zhang X."/>
            <person name="Liu X."/>
            <person name="Zhan S."/>
            <person name="St Leger R.J."/>
            <person name="Wang C."/>
        </authorList>
    </citation>
    <scope>NUCLEOTIDE SEQUENCE [LARGE SCALE GENOMIC DNA]</scope>
    <source>
        <strain evidence="2 3">ARSEF 1941</strain>
    </source>
</reference>
<dbReference type="RefSeq" id="XP_040681498.1">
    <property type="nucleotide sequence ID" value="XM_040820010.1"/>
</dbReference>
<evidence type="ECO:0000313" key="2">
    <source>
        <dbReference type="EMBL" id="KHO00433.1"/>
    </source>
</evidence>
<proteinExistence type="predicted"/>
<dbReference type="Proteomes" id="UP000030816">
    <property type="component" value="Unassembled WGS sequence"/>
</dbReference>
<evidence type="ECO:0000313" key="3">
    <source>
        <dbReference type="Proteomes" id="UP000030816"/>
    </source>
</evidence>
<keyword evidence="3" id="KW-1185">Reference proteome</keyword>
<dbReference type="OrthoDB" id="37659at2759"/>
<protein>
    <recommendedName>
        <fullName evidence="4">Subunit of the RNA polymerase II mediator complex</fullName>
    </recommendedName>
</protein>
<feature type="compositionally biased region" description="Basic and acidic residues" evidence="1">
    <location>
        <begin position="1"/>
        <end position="20"/>
    </location>
</feature>
<feature type="compositionally biased region" description="Low complexity" evidence="1">
    <location>
        <begin position="74"/>
        <end position="92"/>
    </location>
</feature>
<dbReference type="EMBL" id="AZHE01000002">
    <property type="protein sequence ID" value="KHO00433.1"/>
    <property type="molecule type" value="Genomic_DNA"/>
</dbReference>
<gene>
    <name evidence="2" type="ORF">MAM_01211</name>
</gene>
<evidence type="ECO:0008006" key="4">
    <source>
        <dbReference type="Google" id="ProtNLM"/>
    </source>
</evidence>
<dbReference type="HOGENOM" id="CLU_055687_0_0_1"/>
<name>A0A0B2X3V0_METAS</name>
<dbReference type="GeneID" id="63735666"/>
<evidence type="ECO:0000256" key="1">
    <source>
        <dbReference type="SAM" id="MobiDB-lite"/>
    </source>
</evidence>
<sequence length="332" mass="34568">MAPRIEDAGVLDQKRQDGSHSRTATPNIAGHGAASDPAKRPSPHTEATGEPGRIPTVDAPFDFPTTTAPPPPYEALADADADAGPSSSSGAQARPIAIPQVAPDQAAPFLRAYPPRLLAYGIIEQTWRSFLDTVSAFLTAKVSDQAVAHAADVARSLGEPPKNYGRALANHTKSVGKQLAKDARRFNVSGVAAGVVGGAISIPMHAALGAVHTIFQIPGSAVSAISRTPRTPLQRAATYAAVANQDWLDGRGLHAVLLDTKQLAAMVHVPGDKFLEMAAVGGKSGTAAATMSALDGHVEKLNMLGDEAVVLSDTSLWLVLVPVVKEEEEDTR</sequence>
<organism evidence="2 3">
    <name type="scientific">Metarhizium album (strain ARSEF 1941)</name>
    <dbReference type="NCBI Taxonomy" id="1081103"/>
    <lineage>
        <taxon>Eukaryota</taxon>
        <taxon>Fungi</taxon>
        <taxon>Dikarya</taxon>
        <taxon>Ascomycota</taxon>
        <taxon>Pezizomycotina</taxon>
        <taxon>Sordariomycetes</taxon>
        <taxon>Hypocreomycetidae</taxon>
        <taxon>Hypocreales</taxon>
        <taxon>Clavicipitaceae</taxon>
        <taxon>Metarhizium</taxon>
    </lineage>
</organism>
<dbReference type="STRING" id="1081103.A0A0B2X3V0"/>